<comment type="similarity">
    <text evidence="6">Belongs to the DNA polymerase HolA subunit family.</text>
</comment>
<proteinExistence type="inferred from homology"/>
<comment type="caution">
    <text evidence="9">The sequence shown here is derived from an EMBL/GenBank/DDBJ whole genome shotgun (WGS) entry which is preliminary data.</text>
</comment>
<evidence type="ECO:0000256" key="6">
    <source>
        <dbReference type="ARBA" id="ARBA00034754"/>
    </source>
</evidence>
<dbReference type="PANTHER" id="PTHR34388:SF1">
    <property type="entry name" value="DNA POLYMERASE III SUBUNIT DELTA"/>
    <property type="match status" value="1"/>
</dbReference>
<keyword evidence="5" id="KW-0239">DNA-directed DNA polymerase</keyword>
<evidence type="ECO:0000256" key="1">
    <source>
        <dbReference type="ARBA" id="ARBA00012417"/>
    </source>
</evidence>
<protein>
    <recommendedName>
        <fullName evidence="1">DNA-directed DNA polymerase</fullName>
        <ecNumber evidence="1">2.7.7.7</ecNumber>
    </recommendedName>
</protein>
<evidence type="ECO:0000256" key="3">
    <source>
        <dbReference type="ARBA" id="ARBA00022695"/>
    </source>
</evidence>
<reference evidence="10" key="1">
    <citation type="submission" date="2018-05" db="EMBL/GenBank/DDBJ databases">
        <authorList>
            <person name="Li Y."/>
        </authorList>
    </citation>
    <scope>NUCLEOTIDE SEQUENCE [LARGE SCALE GENOMIC DNA]</scope>
    <source>
        <strain evidence="10">sk1b4</strain>
    </source>
</reference>
<evidence type="ECO:0000256" key="7">
    <source>
        <dbReference type="ARBA" id="ARBA00049244"/>
    </source>
</evidence>
<comment type="catalytic activity">
    <reaction evidence="7">
        <text>DNA(n) + a 2'-deoxyribonucleoside 5'-triphosphate = DNA(n+1) + diphosphate</text>
        <dbReference type="Rhea" id="RHEA:22508"/>
        <dbReference type="Rhea" id="RHEA-COMP:17339"/>
        <dbReference type="Rhea" id="RHEA-COMP:17340"/>
        <dbReference type="ChEBI" id="CHEBI:33019"/>
        <dbReference type="ChEBI" id="CHEBI:61560"/>
        <dbReference type="ChEBI" id="CHEBI:173112"/>
        <dbReference type="EC" id="2.7.7.7"/>
    </reaction>
</comment>
<dbReference type="Proteomes" id="UP000245283">
    <property type="component" value="Unassembled WGS sequence"/>
</dbReference>
<dbReference type="Gene3D" id="1.20.272.10">
    <property type="match status" value="1"/>
</dbReference>
<dbReference type="GO" id="GO:0009360">
    <property type="term" value="C:DNA polymerase III complex"/>
    <property type="evidence" value="ECO:0007669"/>
    <property type="project" value="TreeGrafter"/>
</dbReference>
<keyword evidence="10" id="KW-1185">Reference proteome</keyword>
<dbReference type="NCBIfam" id="TIGR01128">
    <property type="entry name" value="holA"/>
    <property type="match status" value="1"/>
</dbReference>
<dbReference type="PANTHER" id="PTHR34388">
    <property type="entry name" value="DNA POLYMERASE III SUBUNIT DELTA"/>
    <property type="match status" value="1"/>
</dbReference>
<sequence>MRRRDILGAMAKGSSNVAWNQLDLAPVILIDCGEDVLGDQAIARLVRLALDRDPSTEVTRLDAAAYSPGRLPMLASPSLFGEARMVIVPRGETMNDAFLADALAYVAAPESDVVFVLKHSTSKPRGKKLFDTIRAAGFQCSAIPAIKRDSEKADLVSAHAKSKRRQITREAVQDLVDALGNDVRELLSAVDQLLDDVPGTIDERAVHTYYAGRNEATPFAVADAVIAGRTAEAITLARHAMATGTQAVPIVSAIASKLRGMGLALASRGAVDPKEIKLAPWQLRRARDEVRHWSQEGLAQAVLAIAAADSEVKGGSRSPGFALERAIVRIGQARG</sequence>
<dbReference type="GO" id="GO:0003677">
    <property type="term" value="F:DNA binding"/>
    <property type="evidence" value="ECO:0007669"/>
    <property type="project" value="InterPro"/>
</dbReference>
<dbReference type="GO" id="GO:0003887">
    <property type="term" value="F:DNA-directed DNA polymerase activity"/>
    <property type="evidence" value="ECO:0007669"/>
    <property type="project" value="UniProtKB-KW"/>
</dbReference>
<accession>A0A2V1K587</accession>
<evidence type="ECO:0000313" key="9">
    <source>
        <dbReference type="EMBL" id="PWF26464.1"/>
    </source>
</evidence>
<dbReference type="Gene3D" id="3.40.50.300">
    <property type="entry name" value="P-loop containing nucleotide triphosphate hydrolases"/>
    <property type="match status" value="1"/>
</dbReference>
<evidence type="ECO:0000256" key="5">
    <source>
        <dbReference type="ARBA" id="ARBA00022932"/>
    </source>
</evidence>
<dbReference type="InterPro" id="IPR008921">
    <property type="entry name" value="DNA_pol3_clamp-load_cplx_C"/>
</dbReference>
<evidence type="ECO:0000256" key="4">
    <source>
        <dbReference type="ARBA" id="ARBA00022705"/>
    </source>
</evidence>
<dbReference type="GO" id="GO:0006261">
    <property type="term" value="P:DNA-templated DNA replication"/>
    <property type="evidence" value="ECO:0007669"/>
    <property type="project" value="TreeGrafter"/>
</dbReference>
<evidence type="ECO:0000256" key="2">
    <source>
        <dbReference type="ARBA" id="ARBA00022679"/>
    </source>
</evidence>
<dbReference type="EMBL" id="QETB01000003">
    <property type="protein sequence ID" value="PWF26464.1"/>
    <property type="molecule type" value="Genomic_DNA"/>
</dbReference>
<dbReference type="Pfam" id="PF21694">
    <property type="entry name" value="DNA_pol3_delta_C"/>
    <property type="match status" value="1"/>
</dbReference>
<dbReference type="EC" id="2.7.7.7" evidence="1"/>
<organism evidence="9 10">
    <name type="scientific">Ancrocorticia populi</name>
    <dbReference type="NCBI Taxonomy" id="2175228"/>
    <lineage>
        <taxon>Bacteria</taxon>
        <taxon>Bacillati</taxon>
        <taxon>Actinomycetota</taxon>
        <taxon>Actinomycetes</taxon>
        <taxon>Actinomycetales</taxon>
        <taxon>Actinomycetaceae</taxon>
        <taxon>Ancrocorticia</taxon>
    </lineage>
</organism>
<evidence type="ECO:0000259" key="8">
    <source>
        <dbReference type="Pfam" id="PF21694"/>
    </source>
</evidence>
<dbReference type="OrthoDB" id="8478864at2"/>
<dbReference type="InterPro" id="IPR048466">
    <property type="entry name" value="DNA_pol3_delta-like_C"/>
</dbReference>
<feature type="domain" description="DNA polymerase III delta subunit-like C-terminal" evidence="8">
    <location>
        <begin position="219"/>
        <end position="329"/>
    </location>
</feature>
<keyword evidence="4" id="KW-0235">DNA replication</keyword>
<dbReference type="InterPro" id="IPR027417">
    <property type="entry name" value="P-loop_NTPase"/>
</dbReference>
<dbReference type="InterPro" id="IPR005790">
    <property type="entry name" value="DNA_polIII_delta"/>
</dbReference>
<dbReference type="AlphaFoldDB" id="A0A2V1K587"/>
<dbReference type="SUPFAM" id="SSF48019">
    <property type="entry name" value="post-AAA+ oligomerization domain-like"/>
    <property type="match status" value="1"/>
</dbReference>
<evidence type="ECO:0000313" key="10">
    <source>
        <dbReference type="Proteomes" id="UP000245283"/>
    </source>
</evidence>
<keyword evidence="3" id="KW-0548">Nucleotidyltransferase</keyword>
<keyword evidence="2" id="KW-0808">Transferase</keyword>
<name>A0A2V1K587_9ACTO</name>
<gene>
    <name evidence="9" type="ORF">DD236_06285</name>
</gene>